<dbReference type="InterPro" id="IPR004358">
    <property type="entry name" value="Sig_transdc_His_kin-like_C"/>
</dbReference>
<dbReference type="EMBL" id="MSCW01000007">
    <property type="protein sequence ID" value="ONF43645.1"/>
    <property type="molecule type" value="Genomic_DNA"/>
</dbReference>
<evidence type="ECO:0000256" key="6">
    <source>
        <dbReference type="ARBA" id="ARBA00022679"/>
    </source>
</evidence>
<name>A0A1V2DSH1_9GAMM</name>
<dbReference type="InterPro" id="IPR029151">
    <property type="entry name" value="Sensor-like_sf"/>
</dbReference>
<dbReference type="GO" id="GO:0000155">
    <property type="term" value="F:phosphorelay sensor kinase activity"/>
    <property type="evidence" value="ECO:0007669"/>
    <property type="project" value="InterPro"/>
</dbReference>
<dbReference type="Gene3D" id="3.30.450.20">
    <property type="entry name" value="PAS domain"/>
    <property type="match status" value="1"/>
</dbReference>
<dbReference type="GO" id="GO:0009927">
    <property type="term" value="F:histidine phosphotransfer kinase activity"/>
    <property type="evidence" value="ECO:0007669"/>
    <property type="project" value="TreeGrafter"/>
</dbReference>
<keyword evidence="10" id="KW-0472">Membrane</keyword>
<evidence type="ECO:0000256" key="9">
    <source>
        <dbReference type="ARBA" id="ARBA00022989"/>
    </source>
</evidence>
<evidence type="ECO:0000256" key="3">
    <source>
        <dbReference type="ARBA" id="ARBA00012438"/>
    </source>
</evidence>
<dbReference type="SMART" id="SM00388">
    <property type="entry name" value="HisKA"/>
    <property type="match status" value="1"/>
</dbReference>
<feature type="domain" description="HAMP" evidence="12">
    <location>
        <begin position="310"/>
        <end position="362"/>
    </location>
</feature>
<dbReference type="PROSITE" id="PS50109">
    <property type="entry name" value="HIS_KIN"/>
    <property type="match status" value="1"/>
</dbReference>
<dbReference type="CDD" id="cd00082">
    <property type="entry name" value="HisKA"/>
    <property type="match status" value="1"/>
</dbReference>
<dbReference type="SUPFAM" id="SSF103190">
    <property type="entry name" value="Sensory domain-like"/>
    <property type="match status" value="1"/>
</dbReference>
<dbReference type="PRINTS" id="PR00344">
    <property type="entry name" value="BCTRLSENSOR"/>
</dbReference>
<keyword evidence="4" id="KW-1003">Cell membrane</keyword>
<keyword evidence="9 10" id="KW-1133">Transmembrane helix</keyword>
<keyword evidence="5" id="KW-0597">Phosphoprotein</keyword>
<keyword evidence="14" id="KW-1185">Reference proteome</keyword>
<dbReference type="SMART" id="SM00304">
    <property type="entry name" value="HAMP"/>
    <property type="match status" value="1"/>
</dbReference>
<evidence type="ECO:0000313" key="13">
    <source>
        <dbReference type="EMBL" id="ONF43645.1"/>
    </source>
</evidence>
<dbReference type="SUPFAM" id="SSF47384">
    <property type="entry name" value="Homodimeric domain of signal transducing histidine kinase"/>
    <property type="match status" value="1"/>
</dbReference>
<dbReference type="SMART" id="SM00387">
    <property type="entry name" value="HATPase_c"/>
    <property type="match status" value="1"/>
</dbReference>
<keyword evidence="6" id="KW-0808">Transferase</keyword>
<evidence type="ECO:0000256" key="10">
    <source>
        <dbReference type="SAM" id="Phobius"/>
    </source>
</evidence>
<dbReference type="EC" id="2.7.13.3" evidence="3"/>
<evidence type="ECO:0000256" key="8">
    <source>
        <dbReference type="ARBA" id="ARBA00022777"/>
    </source>
</evidence>
<evidence type="ECO:0000313" key="14">
    <source>
        <dbReference type="Proteomes" id="UP000189339"/>
    </source>
</evidence>
<protein>
    <recommendedName>
        <fullName evidence="3">histidine kinase</fullName>
        <ecNumber evidence="3">2.7.13.3</ecNumber>
    </recommendedName>
</protein>
<feature type="domain" description="Histidine kinase" evidence="11">
    <location>
        <begin position="370"/>
        <end position="587"/>
    </location>
</feature>
<gene>
    <name evidence="13" type="ORF">BTO32_13075</name>
</gene>
<sequence>MRTFSLGTRLALITIAGTLTTVASVLLIAYSALVEDFESILTHQQRYETQRIARTVDEKLNLRVDLLSEFAKNLSDGGSLRDRTEMEQLLARQQMLQQLFPDGLVVFDENATALLETLHVPGRIGTNYADREHFQRLMRTRQPVISRPMIGRATGVPLVTFSAPIESDDGALLGIVSGVLRLGDASLLPPEELHAMQKDGALFRVVDPNNFLFIEGREGLGKAIQSLPPPGADPLIDAALSGITFGQLTTADGRRLVYATSYLEPLGWLFIRAVPMSWATAPAQDSFLKFLSISIGIALAIALFSLIATRSATRRLEAMTQRIDRMVRSPEGVRLEESGPPEVRDLARAFNRLMDERDSMATLKENFVSNVSHELRTPLTSMNGALRLVHSGATGPLPPRAGDMVRLALRNGERLQGLISDLLDFSKLTSGRMSVRMLDVPVAEVIRDTIDGNQALAREYQVTLTGHGDSNLAAQADPHRLRQVLDNLVSNAIKFSPPGGTVTLSARPGNHGTVRLIVSDQGKGVPAAFEQQLFERFAQAETGTNRSVSGTGLGLAICKELAELMEGRIGYYFEAGAHFWLELAAARPARSAALRYPEGKTESHR</sequence>
<dbReference type="InterPro" id="IPR036890">
    <property type="entry name" value="HATPase_C_sf"/>
</dbReference>
<evidence type="ECO:0000256" key="5">
    <source>
        <dbReference type="ARBA" id="ARBA00022553"/>
    </source>
</evidence>
<dbReference type="AlphaFoldDB" id="A0A1V2DSH1"/>
<feature type="transmembrane region" description="Helical" evidence="10">
    <location>
        <begin position="12"/>
        <end position="33"/>
    </location>
</feature>
<evidence type="ECO:0000259" key="11">
    <source>
        <dbReference type="PROSITE" id="PS50109"/>
    </source>
</evidence>
<dbReference type="InterPro" id="IPR005467">
    <property type="entry name" value="His_kinase_dom"/>
</dbReference>
<dbReference type="PROSITE" id="PS50885">
    <property type="entry name" value="HAMP"/>
    <property type="match status" value="1"/>
</dbReference>
<comment type="catalytic activity">
    <reaction evidence="1">
        <text>ATP + protein L-histidine = ADP + protein N-phospho-L-histidine.</text>
        <dbReference type="EC" id="2.7.13.3"/>
    </reaction>
</comment>
<dbReference type="Gene3D" id="1.10.287.130">
    <property type="match status" value="1"/>
</dbReference>
<dbReference type="SUPFAM" id="SSF55874">
    <property type="entry name" value="ATPase domain of HSP90 chaperone/DNA topoisomerase II/histidine kinase"/>
    <property type="match status" value="1"/>
</dbReference>
<evidence type="ECO:0000256" key="4">
    <source>
        <dbReference type="ARBA" id="ARBA00022475"/>
    </source>
</evidence>
<dbReference type="CDD" id="cd06225">
    <property type="entry name" value="HAMP"/>
    <property type="match status" value="1"/>
</dbReference>
<reference evidence="13 14" key="1">
    <citation type="submission" date="2016-12" db="EMBL/GenBank/DDBJ databases">
        <title>Marinobacter lutaoensis whole genome sequencing.</title>
        <authorList>
            <person name="Verma A."/>
            <person name="Krishnamurthi S."/>
        </authorList>
    </citation>
    <scope>NUCLEOTIDE SEQUENCE [LARGE SCALE GENOMIC DNA]</scope>
    <source>
        <strain evidence="13 14">T5054</strain>
    </source>
</reference>
<dbReference type="Gene3D" id="6.10.340.10">
    <property type="match status" value="1"/>
</dbReference>
<evidence type="ECO:0000256" key="1">
    <source>
        <dbReference type="ARBA" id="ARBA00000085"/>
    </source>
</evidence>
<feature type="transmembrane region" description="Helical" evidence="10">
    <location>
        <begin position="287"/>
        <end position="309"/>
    </location>
</feature>
<dbReference type="Gene3D" id="3.30.565.10">
    <property type="entry name" value="Histidine kinase-like ATPase, C-terminal domain"/>
    <property type="match status" value="1"/>
</dbReference>
<dbReference type="InterPro" id="IPR003660">
    <property type="entry name" value="HAMP_dom"/>
</dbReference>
<dbReference type="Pfam" id="PF00672">
    <property type="entry name" value="HAMP"/>
    <property type="match status" value="1"/>
</dbReference>
<dbReference type="Proteomes" id="UP000189339">
    <property type="component" value="Unassembled WGS sequence"/>
</dbReference>
<dbReference type="PANTHER" id="PTHR43047:SF72">
    <property type="entry name" value="OSMOSENSING HISTIDINE PROTEIN KINASE SLN1"/>
    <property type="match status" value="1"/>
</dbReference>
<dbReference type="GO" id="GO:0005886">
    <property type="term" value="C:plasma membrane"/>
    <property type="evidence" value="ECO:0007669"/>
    <property type="project" value="UniProtKB-SubCell"/>
</dbReference>
<evidence type="ECO:0000256" key="7">
    <source>
        <dbReference type="ARBA" id="ARBA00022692"/>
    </source>
</evidence>
<dbReference type="Pfam" id="PF02518">
    <property type="entry name" value="HATPase_c"/>
    <property type="match status" value="1"/>
</dbReference>
<organism evidence="13 14">
    <name type="scientific">Marinobacter lutaoensis</name>
    <dbReference type="NCBI Taxonomy" id="135739"/>
    <lineage>
        <taxon>Bacteria</taxon>
        <taxon>Pseudomonadati</taxon>
        <taxon>Pseudomonadota</taxon>
        <taxon>Gammaproteobacteria</taxon>
        <taxon>Pseudomonadales</taxon>
        <taxon>Marinobacteraceae</taxon>
        <taxon>Marinobacter</taxon>
    </lineage>
</organism>
<keyword evidence="7 10" id="KW-0812">Transmembrane</keyword>
<dbReference type="InterPro" id="IPR003594">
    <property type="entry name" value="HATPase_dom"/>
</dbReference>
<proteinExistence type="predicted"/>
<dbReference type="Pfam" id="PF00512">
    <property type="entry name" value="HisKA"/>
    <property type="match status" value="1"/>
</dbReference>
<comment type="caution">
    <text evidence="13">The sequence shown here is derived from an EMBL/GenBank/DDBJ whole genome shotgun (WGS) entry which is preliminary data.</text>
</comment>
<evidence type="ECO:0000256" key="2">
    <source>
        <dbReference type="ARBA" id="ARBA00004651"/>
    </source>
</evidence>
<dbReference type="InterPro" id="IPR003661">
    <property type="entry name" value="HisK_dim/P_dom"/>
</dbReference>
<dbReference type="PANTHER" id="PTHR43047">
    <property type="entry name" value="TWO-COMPONENT HISTIDINE PROTEIN KINASE"/>
    <property type="match status" value="1"/>
</dbReference>
<dbReference type="InterPro" id="IPR036097">
    <property type="entry name" value="HisK_dim/P_sf"/>
</dbReference>
<keyword evidence="8" id="KW-0418">Kinase</keyword>
<dbReference type="STRING" id="135739.BTO32_13075"/>
<accession>A0A1V2DSH1</accession>
<dbReference type="CDD" id="cd12914">
    <property type="entry name" value="PDC1_DGC_like"/>
    <property type="match status" value="1"/>
</dbReference>
<evidence type="ECO:0000259" key="12">
    <source>
        <dbReference type="PROSITE" id="PS50885"/>
    </source>
</evidence>
<comment type="subcellular location">
    <subcellularLocation>
        <location evidence="2">Cell membrane</location>
        <topology evidence="2">Multi-pass membrane protein</topology>
    </subcellularLocation>
</comment>